<accession>A0ABV4EUD7</accession>
<keyword evidence="2" id="KW-1185">Reference proteome</keyword>
<comment type="caution">
    <text evidence="1">The sequence shown here is derived from an EMBL/GenBank/DDBJ whole genome shotgun (WGS) entry which is preliminary data.</text>
</comment>
<gene>
    <name evidence="1" type="ORF">ABIF29_001445</name>
</gene>
<proteinExistence type="predicted"/>
<sequence>MTAAKPLARYGAVWGARAGGFARPSYTISRDMTRLCALFLVESVPARLSYIGMPWQFLALKLP</sequence>
<reference evidence="1 2" key="1">
    <citation type="submission" date="2024-07" db="EMBL/GenBank/DDBJ databases">
        <title>Genomic Encyclopedia of Type Strains, Phase V (KMG-V): Genome sequencing to study the core and pangenomes of soil and plant-associated prokaryotes.</title>
        <authorList>
            <person name="Whitman W."/>
        </authorList>
    </citation>
    <scope>NUCLEOTIDE SEQUENCE [LARGE SCALE GENOMIC DNA]</scope>
    <source>
        <strain evidence="1 2">USDA 415</strain>
    </source>
</reference>
<organism evidence="1 2">
    <name type="scientific">Bradyrhizobium elkanii</name>
    <dbReference type="NCBI Taxonomy" id="29448"/>
    <lineage>
        <taxon>Bacteria</taxon>
        <taxon>Pseudomonadati</taxon>
        <taxon>Pseudomonadota</taxon>
        <taxon>Alphaproteobacteria</taxon>
        <taxon>Hyphomicrobiales</taxon>
        <taxon>Nitrobacteraceae</taxon>
        <taxon>Bradyrhizobium</taxon>
    </lineage>
</organism>
<evidence type="ECO:0000313" key="1">
    <source>
        <dbReference type="EMBL" id="MEY9314646.1"/>
    </source>
</evidence>
<name>A0ABV4EUD7_BRAEL</name>
<dbReference type="RefSeq" id="WP_125459303.1">
    <property type="nucleotide sequence ID" value="NZ_CP126026.1"/>
</dbReference>
<dbReference type="Proteomes" id="UP001565471">
    <property type="component" value="Unassembled WGS sequence"/>
</dbReference>
<dbReference type="EMBL" id="JBGBZA010000002">
    <property type="protein sequence ID" value="MEY9314646.1"/>
    <property type="molecule type" value="Genomic_DNA"/>
</dbReference>
<protein>
    <submittedName>
        <fullName evidence="1">Uncharacterized protein</fullName>
    </submittedName>
</protein>
<evidence type="ECO:0000313" key="2">
    <source>
        <dbReference type="Proteomes" id="UP001565471"/>
    </source>
</evidence>